<evidence type="ECO:0000313" key="13">
    <source>
        <dbReference type="Proteomes" id="UP000887540"/>
    </source>
</evidence>
<dbReference type="GO" id="GO:0003921">
    <property type="term" value="F:GMP synthase activity"/>
    <property type="evidence" value="ECO:0007669"/>
    <property type="project" value="InterPro"/>
</dbReference>
<dbReference type="Gene3D" id="3.40.50.620">
    <property type="entry name" value="HUPs"/>
    <property type="match status" value="1"/>
</dbReference>
<dbReference type="WBParaSite" id="ACRNAN_scaffold4316.g10189.t1">
    <property type="protein sequence ID" value="ACRNAN_scaffold4316.g10189.t1"/>
    <property type="gene ID" value="ACRNAN_scaffold4316.g10189"/>
</dbReference>
<dbReference type="PRINTS" id="PR00096">
    <property type="entry name" value="GATASE"/>
</dbReference>
<dbReference type="NCBIfam" id="NF000848">
    <property type="entry name" value="PRK00074.1"/>
    <property type="match status" value="1"/>
</dbReference>
<dbReference type="CDD" id="cd01997">
    <property type="entry name" value="GMP_synthase_C"/>
    <property type="match status" value="1"/>
</dbReference>
<dbReference type="SUPFAM" id="SSF52402">
    <property type="entry name" value="Adenine nucleotide alpha hydrolases-like"/>
    <property type="match status" value="1"/>
</dbReference>
<evidence type="ECO:0000256" key="9">
    <source>
        <dbReference type="ARBA" id="ARBA00022962"/>
    </source>
</evidence>
<evidence type="ECO:0000259" key="12">
    <source>
        <dbReference type="PROSITE" id="PS51553"/>
    </source>
</evidence>
<dbReference type="InterPro" id="IPR029062">
    <property type="entry name" value="Class_I_gatase-like"/>
</dbReference>
<reference evidence="14" key="1">
    <citation type="submission" date="2022-11" db="UniProtKB">
        <authorList>
            <consortium name="WormBaseParasite"/>
        </authorList>
    </citation>
    <scope>IDENTIFICATION</scope>
</reference>
<comment type="subunit">
    <text evidence="2">Homodimer.</text>
</comment>
<dbReference type="Gene3D" id="3.40.50.880">
    <property type="match status" value="1"/>
</dbReference>
<dbReference type="SUPFAM" id="SSF54810">
    <property type="entry name" value="GMP synthetase C-terminal dimerisation domain"/>
    <property type="match status" value="2"/>
</dbReference>
<evidence type="ECO:0000256" key="11">
    <source>
        <dbReference type="PROSITE-ProRule" id="PRU00886"/>
    </source>
</evidence>
<feature type="binding site" evidence="11">
    <location>
        <begin position="230"/>
        <end position="236"/>
    </location>
    <ligand>
        <name>ATP</name>
        <dbReference type="ChEBI" id="CHEBI:30616"/>
    </ligand>
</feature>
<accession>A0A914DWN0</accession>
<dbReference type="Proteomes" id="UP000887540">
    <property type="component" value="Unplaced"/>
</dbReference>
<dbReference type="NCBIfam" id="TIGR00888">
    <property type="entry name" value="guaA_Nterm"/>
    <property type="match status" value="1"/>
</dbReference>
<dbReference type="SUPFAM" id="SSF52317">
    <property type="entry name" value="Class I glutamine amidotransferase-like"/>
    <property type="match status" value="1"/>
</dbReference>
<dbReference type="InterPro" id="IPR017926">
    <property type="entry name" value="GATASE"/>
</dbReference>
<dbReference type="InterPro" id="IPR022310">
    <property type="entry name" value="NAD/GMP_synthase"/>
</dbReference>
<sequence length="666" mass="73754">MSGMENAIEQKVAILDFGAQFSKVIDRRVRENNIYSVILPLNTSAAEIKAAGYKAVIVSGGPNSVYAPNAPKYDPAIFQLDVPILGICYGFQLINKEFGGSVSSGQIREDGQTEILVDTSCKLFDGLKQEQLVLLTHGDSVTKSSVAPGFRVAGSSGDHVSVIANESRRIYGVQFHPEVDLTENGHQMFSNFLKKIVGLDGSYTMINRELMCIDEIKQTVGDKKVLVMVSGGVDSAVCAALLNRALGADRVVAIHIDTGFMRLNESSKVMDSLQANGLKVYRYNYIDKFLNARLELPSSNPEEVHVATPPLKFTTLPEHKRMIIGDTFIRCKDIVMKELNLSTDMFFAQGTLRPDLIESASELASGHADVIKTHHNDTALVRELRSLGKVIEPLKDFHKDEVRELGATLGLPEEIVHRHPFPGPGLAIRIICATEPFIEESFQSTEHLLNEIIDEFNKKFRTAIVSTLLPIKSVGVQGDCRSYSYVVALSTDLPKIPWDVLEKIAKTIPSRCHNINRVAFAFGGAIKQPVRDITKTYVNEGTLYSLRQADHIVESILRASDPKTGQPLVHLKPAMNCIQQMPVVMLPIHFDRQFTAPQSFPSICHSYCLRPFITRDFMTGKAAIPGKDINELVILEMAERIKRDVPSTSRVLIDLTSKPPGTTEWE</sequence>
<dbReference type="AlphaFoldDB" id="A0A914DWN0"/>
<feature type="domain" description="GMPS ATP-PPase" evidence="12">
    <location>
        <begin position="203"/>
        <end position="418"/>
    </location>
</feature>
<dbReference type="FunFam" id="3.40.50.620:FF:000044">
    <property type="entry name" value="GMP synthase [glutamine-hydrolyzing]"/>
    <property type="match status" value="1"/>
</dbReference>
<evidence type="ECO:0000256" key="10">
    <source>
        <dbReference type="ARBA" id="ARBA00031356"/>
    </source>
</evidence>
<dbReference type="InterPro" id="IPR001674">
    <property type="entry name" value="GMP_synth_C"/>
</dbReference>
<dbReference type="Gene3D" id="3.30.300.10">
    <property type="match status" value="2"/>
</dbReference>
<keyword evidence="13" id="KW-1185">Reference proteome</keyword>
<keyword evidence="7 11" id="KW-0658">Purine biosynthesis</keyword>
<evidence type="ECO:0000256" key="5">
    <source>
        <dbReference type="ARBA" id="ARBA00022741"/>
    </source>
</evidence>
<evidence type="ECO:0000313" key="14">
    <source>
        <dbReference type="WBParaSite" id="ACRNAN_scaffold4316.g10189.t1"/>
    </source>
</evidence>
<dbReference type="FunFam" id="3.40.50.880:FF:000013">
    <property type="entry name" value="GMP synthase [glutamine-hydrolyzing]"/>
    <property type="match status" value="1"/>
</dbReference>
<keyword evidence="8 11" id="KW-0067">ATP-binding</keyword>
<keyword evidence="6 11" id="KW-0332">GMP biosynthesis</keyword>
<dbReference type="PROSITE" id="PS51553">
    <property type="entry name" value="GMPS_ATP_PPASE"/>
    <property type="match status" value="1"/>
</dbReference>
<evidence type="ECO:0000256" key="4">
    <source>
        <dbReference type="ARBA" id="ARBA00022598"/>
    </source>
</evidence>
<dbReference type="InterPro" id="IPR014729">
    <property type="entry name" value="Rossmann-like_a/b/a_fold"/>
</dbReference>
<evidence type="ECO:0000256" key="7">
    <source>
        <dbReference type="ARBA" id="ARBA00022755"/>
    </source>
</evidence>
<dbReference type="PANTHER" id="PTHR11922:SF2">
    <property type="entry name" value="GMP SYNTHASE [GLUTAMINE-HYDROLYZING]"/>
    <property type="match status" value="1"/>
</dbReference>
<evidence type="ECO:0000256" key="1">
    <source>
        <dbReference type="ARBA" id="ARBA00005153"/>
    </source>
</evidence>
<evidence type="ECO:0000256" key="3">
    <source>
        <dbReference type="ARBA" id="ARBA00012746"/>
    </source>
</evidence>
<dbReference type="Pfam" id="PF00117">
    <property type="entry name" value="GATase"/>
    <property type="match status" value="1"/>
</dbReference>
<evidence type="ECO:0000256" key="2">
    <source>
        <dbReference type="ARBA" id="ARBA00011738"/>
    </source>
</evidence>
<dbReference type="PRINTS" id="PR00097">
    <property type="entry name" value="ANTSNTHASEII"/>
</dbReference>
<dbReference type="InterPro" id="IPR025777">
    <property type="entry name" value="GMPS_ATP_PPase_dom"/>
</dbReference>
<evidence type="ECO:0000256" key="8">
    <source>
        <dbReference type="ARBA" id="ARBA00022840"/>
    </source>
</evidence>
<keyword evidence="4" id="KW-0436">Ligase</keyword>
<dbReference type="Pfam" id="PF00958">
    <property type="entry name" value="GMP_synt_C"/>
    <property type="match status" value="2"/>
</dbReference>
<dbReference type="EC" id="6.3.5.2" evidence="3"/>
<keyword evidence="9" id="KW-0315">Glutamine amidotransferase</keyword>
<organism evidence="13 14">
    <name type="scientific">Acrobeloides nanus</name>
    <dbReference type="NCBI Taxonomy" id="290746"/>
    <lineage>
        <taxon>Eukaryota</taxon>
        <taxon>Metazoa</taxon>
        <taxon>Ecdysozoa</taxon>
        <taxon>Nematoda</taxon>
        <taxon>Chromadorea</taxon>
        <taxon>Rhabditida</taxon>
        <taxon>Tylenchina</taxon>
        <taxon>Cephalobomorpha</taxon>
        <taxon>Cephaloboidea</taxon>
        <taxon>Cephalobidae</taxon>
        <taxon>Acrobeloides</taxon>
    </lineage>
</organism>
<dbReference type="GO" id="GO:0005829">
    <property type="term" value="C:cytosol"/>
    <property type="evidence" value="ECO:0007669"/>
    <property type="project" value="TreeGrafter"/>
</dbReference>
<dbReference type="PROSITE" id="PS51273">
    <property type="entry name" value="GATASE_TYPE_1"/>
    <property type="match status" value="1"/>
</dbReference>
<name>A0A914DWN0_9BILA</name>
<proteinExistence type="predicted"/>
<dbReference type="InterPro" id="IPR004739">
    <property type="entry name" value="GMP_synth_GATase"/>
</dbReference>
<evidence type="ECO:0000256" key="6">
    <source>
        <dbReference type="ARBA" id="ARBA00022749"/>
    </source>
</evidence>
<dbReference type="GO" id="GO:0005524">
    <property type="term" value="F:ATP binding"/>
    <property type="evidence" value="ECO:0007669"/>
    <property type="project" value="UniProtKB-UniRule"/>
</dbReference>
<dbReference type="PANTHER" id="PTHR11922">
    <property type="entry name" value="GMP SYNTHASE-RELATED"/>
    <property type="match status" value="1"/>
</dbReference>
<keyword evidence="5 11" id="KW-0547">Nucleotide-binding</keyword>
<dbReference type="CDD" id="cd01742">
    <property type="entry name" value="GATase1_GMP_Synthase"/>
    <property type="match status" value="1"/>
</dbReference>
<protein>
    <recommendedName>
        <fullName evidence="3">GMP synthase (glutamine-hydrolyzing)</fullName>
        <ecNumber evidence="3">6.3.5.2</ecNumber>
    </recommendedName>
    <alternativeName>
        <fullName evidence="10">Glutamine amidotransferase</fullName>
    </alternativeName>
</protein>
<comment type="pathway">
    <text evidence="1">Purine metabolism; GMP biosynthesis; GMP from XMP (L-Gln route): step 1/1.</text>
</comment>
<dbReference type="Pfam" id="PF02540">
    <property type="entry name" value="NAD_synthase"/>
    <property type="match status" value="1"/>
</dbReference>